<reference evidence="1 2" key="1">
    <citation type="submission" date="2024-07" db="EMBL/GenBank/DDBJ databases">
        <authorList>
            <person name="Hebao G."/>
        </authorList>
    </citation>
    <scope>NUCLEOTIDE SEQUENCE [LARGE SCALE GENOMIC DNA]</scope>
    <source>
        <strain evidence="1 2">ACCC 02193</strain>
    </source>
</reference>
<accession>A0ABV4E5J9</accession>
<keyword evidence="2" id="KW-1185">Reference proteome</keyword>
<dbReference type="EMBL" id="JBGFFX010000003">
    <property type="protein sequence ID" value="MEY8770169.1"/>
    <property type="molecule type" value="Genomic_DNA"/>
</dbReference>
<dbReference type="RefSeq" id="WP_301252882.1">
    <property type="nucleotide sequence ID" value="NZ_JBGFFX010000003.1"/>
</dbReference>
<dbReference type="Proteomes" id="UP001565243">
    <property type="component" value="Unassembled WGS sequence"/>
</dbReference>
<name>A0ABV4E5J9_9GAMM</name>
<gene>
    <name evidence="1" type="ORF">AB6T85_06985</name>
</gene>
<sequence length="61" mass="6868">MPLKWKRETSAGLALSTQHGQPAVPVTRREYEGEIAGMGYKGISVDNCHQTLPDNIFYKEF</sequence>
<evidence type="ECO:0000313" key="2">
    <source>
        <dbReference type="Proteomes" id="UP001565243"/>
    </source>
</evidence>
<comment type="caution">
    <text evidence="1">The sequence shown here is derived from an EMBL/GenBank/DDBJ whole genome shotgun (WGS) entry which is preliminary data.</text>
</comment>
<protein>
    <submittedName>
        <fullName evidence="1">Uncharacterized protein</fullName>
    </submittedName>
</protein>
<evidence type="ECO:0000313" key="1">
    <source>
        <dbReference type="EMBL" id="MEY8770169.1"/>
    </source>
</evidence>
<organism evidence="1 2">
    <name type="scientific">Erwinia aeris</name>
    <dbReference type="NCBI Taxonomy" id="3239803"/>
    <lineage>
        <taxon>Bacteria</taxon>
        <taxon>Pseudomonadati</taxon>
        <taxon>Pseudomonadota</taxon>
        <taxon>Gammaproteobacteria</taxon>
        <taxon>Enterobacterales</taxon>
        <taxon>Erwiniaceae</taxon>
        <taxon>Erwinia</taxon>
    </lineage>
</organism>
<proteinExistence type="predicted"/>